<dbReference type="GO" id="GO:0005634">
    <property type="term" value="C:nucleus"/>
    <property type="evidence" value="ECO:0007669"/>
    <property type="project" value="TreeGrafter"/>
</dbReference>
<accession>A0A058ZD17</accession>
<dbReference type="STRING" id="691883.A0A058ZD17"/>
<feature type="region of interest" description="Disordered" evidence="7">
    <location>
        <begin position="463"/>
        <end position="575"/>
    </location>
</feature>
<feature type="compositionally biased region" description="Pro residues" evidence="7">
    <location>
        <begin position="70"/>
        <end position="80"/>
    </location>
</feature>
<feature type="binding site" evidence="6">
    <location>
        <position position="327"/>
    </location>
    <ligand>
        <name>Zn(2+)</name>
        <dbReference type="ChEBI" id="CHEBI:29105"/>
    </ligand>
</feature>
<dbReference type="OrthoDB" id="420264at2759"/>
<dbReference type="GO" id="GO:0070403">
    <property type="term" value="F:NAD+ binding"/>
    <property type="evidence" value="ECO:0007669"/>
    <property type="project" value="InterPro"/>
</dbReference>
<proteinExistence type="predicted"/>
<evidence type="ECO:0000256" key="4">
    <source>
        <dbReference type="ARBA" id="ARBA00022833"/>
    </source>
</evidence>
<dbReference type="PANTHER" id="PTHR11085:SF9">
    <property type="entry name" value="NAD-DEPENDENT PROTEIN DEACETYLASE SIRTUIN-1"/>
    <property type="match status" value="1"/>
</dbReference>
<feature type="binding site" evidence="6">
    <location>
        <position position="325"/>
    </location>
    <ligand>
        <name>Zn(2+)</name>
        <dbReference type="ChEBI" id="CHEBI:29105"/>
    </ligand>
</feature>
<feature type="binding site" evidence="6">
    <location>
        <position position="304"/>
    </location>
    <ligand>
        <name>Zn(2+)</name>
        <dbReference type="ChEBI" id="CHEBI:29105"/>
    </ligand>
</feature>
<evidence type="ECO:0000256" key="1">
    <source>
        <dbReference type="ARBA" id="ARBA00001947"/>
    </source>
</evidence>
<feature type="compositionally biased region" description="Low complexity" evidence="7">
    <location>
        <begin position="544"/>
        <end position="556"/>
    </location>
</feature>
<evidence type="ECO:0000313" key="9">
    <source>
        <dbReference type="EMBL" id="KCV71831.1"/>
    </source>
</evidence>
<dbReference type="InterPro" id="IPR026590">
    <property type="entry name" value="Ssirtuin_cat_dom"/>
</dbReference>
<evidence type="ECO:0000256" key="7">
    <source>
        <dbReference type="SAM" id="MobiDB-lite"/>
    </source>
</evidence>
<name>A0A058ZD17_FONAL</name>
<dbReference type="AlphaFoldDB" id="A0A058ZD17"/>
<gene>
    <name evidence="9" type="ORF">H696_01250</name>
</gene>
<keyword evidence="2" id="KW-0808">Transferase</keyword>
<sequence length="601" mass="65116">MEANSHAPDSCTVTTAASAAATTDPPAAPPALGDPQAELSAASQERLPVESFSQPPSKRPRADPAGTPDPTDPPAMPPPQHHSQSEDEDTLSRQQADLLSSIEAELTTKSFNAWFYSLFENDRANLRHMVQTFKLPQAIVAIPPSSIYSYFRSLIVDIIPRRPSVVAVPDLDAVVDIIRRARRICVLTGAGISVSSGIPDFRSSGGVYSLVGDRYPDLPTPEAIFDLNYFRTNPGPFFAFASEMFPGMTKYHPTPTHYFIRLLQDHGQLERNYAQNIDGLELEAGITKLVQCHGSFATATCQLCARKYQADDIREAVMAHIIPRCECDPENSVIKPDIIFFSESLPSTFDDAINQDSDHIDAMIVIGTSLQVSPVSLVPSLLPRGVPRILINRELVSTATFDAEILGDCDKVIVELCRRLGWLDKLKALCAADGTNLDKVMINSETDIDTIKPGLFRFVHRSAGEAEPTGPLPRVSRRAHYSSSSEDEDQGEEDNYSDDEGLGSDELAGLGAGSADEGSDDGDDDDAMNAYLAMRRQQLEAERAAAATVTASSLSQPVDDEEGDDEDDEEGEDYDAVLSSHKARAALDSVAAELADATSSQ</sequence>
<feature type="domain" description="Deacetylase sirtuin-type" evidence="8">
    <location>
        <begin position="163"/>
        <end position="423"/>
    </location>
</feature>
<dbReference type="EMBL" id="KB932202">
    <property type="protein sequence ID" value="KCV71831.1"/>
    <property type="molecule type" value="Genomic_DNA"/>
</dbReference>
<evidence type="ECO:0000259" key="8">
    <source>
        <dbReference type="PROSITE" id="PS50305"/>
    </source>
</evidence>
<organism evidence="9">
    <name type="scientific">Fonticula alba</name>
    <name type="common">Slime mold</name>
    <dbReference type="NCBI Taxonomy" id="691883"/>
    <lineage>
        <taxon>Eukaryota</taxon>
        <taxon>Rotosphaerida</taxon>
        <taxon>Fonticulaceae</taxon>
        <taxon>Fonticula</taxon>
    </lineage>
</organism>
<dbReference type="GO" id="GO:0046872">
    <property type="term" value="F:metal ion binding"/>
    <property type="evidence" value="ECO:0007669"/>
    <property type="project" value="UniProtKB-KW"/>
</dbReference>
<dbReference type="InterPro" id="IPR003000">
    <property type="entry name" value="Sirtuin"/>
</dbReference>
<dbReference type="RefSeq" id="XP_009493409.1">
    <property type="nucleotide sequence ID" value="XM_009495134.1"/>
</dbReference>
<dbReference type="SUPFAM" id="SSF52467">
    <property type="entry name" value="DHS-like NAD/FAD-binding domain"/>
    <property type="match status" value="1"/>
</dbReference>
<evidence type="ECO:0000256" key="2">
    <source>
        <dbReference type="ARBA" id="ARBA00022679"/>
    </source>
</evidence>
<protein>
    <recommendedName>
        <fullName evidence="8">Deacetylase sirtuin-type domain-containing protein</fullName>
    </recommendedName>
</protein>
<keyword evidence="10" id="KW-1185">Reference proteome</keyword>
<feature type="active site" description="Proton acceptor" evidence="6">
    <location>
        <position position="293"/>
    </location>
</feature>
<dbReference type="Pfam" id="PF02146">
    <property type="entry name" value="SIR2"/>
    <property type="match status" value="1"/>
</dbReference>
<keyword evidence="3 6" id="KW-0479">Metal-binding</keyword>
<dbReference type="Gene3D" id="3.30.1600.10">
    <property type="entry name" value="SIR2/SIRT2 'Small Domain"/>
    <property type="match status" value="1"/>
</dbReference>
<evidence type="ECO:0000256" key="3">
    <source>
        <dbReference type="ARBA" id="ARBA00022723"/>
    </source>
</evidence>
<keyword evidence="5" id="KW-0520">NAD</keyword>
<feature type="compositionally biased region" description="Low complexity" evidence="7">
    <location>
        <begin position="504"/>
        <end position="516"/>
    </location>
</feature>
<feature type="compositionally biased region" description="Acidic residues" evidence="7">
    <location>
        <begin position="558"/>
        <end position="575"/>
    </location>
</feature>
<dbReference type="eggNOG" id="KOG2684">
    <property type="taxonomic scope" value="Eukaryota"/>
</dbReference>
<keyword evidence="4 6" id="KW-0862">Zinc</keyword>
<dbReference type="GeneID" id="20525975"/>
<dbReference type="Gene3D" id="3.40.50.1220">
    <property type="entry name" value="TPP-binding domain"/>
    <property type="match status" value="1"/>
</dbReference>
<dbReference type="Proteomes" id="UP000030693">
    <property type="component" value="Unassembled WGS sequence"/>
</dbReference>
<feature type="compositionally biased region" description="Acidic residues" evidence="7">
    <location>
        <begin position="485"/>
        <end position="503"/>
    </location>
</feature>
<feature type="compositionally biased region" description="Acidic residues" evidence="7">
    <location>
        <begin position="517"/>
        <end position="527"/>
    </location>
</feature>
<dbReference type="InterPro" id="IPR026591">
    <property type="entry name" value="Sirtuin_cat_small_dom_sf"/>
</dbReference>
<dbReference type="PROSITE" id="PS50305">
    <property type="entry name" value="SIRTUIN"/>
    <property type="match status" value="1"/>
</dbReference>
<dbReference type="GO" id="GO:0017136">
    <property type="term" value="F:histone deacetylase activity, NAD-dependent"/>
    <property type="evidence" value="ECO:0007669"/>
    <property type="project" value="TreeGrafter"/>
</dbReference>
<comment type="cofactor">
    <cofactor evidence="1">
        <name>Zn(2+)</name>
        <dbReference type="ChEBI" id="CHEBI:29105"/>
    </cofactor>
</comment>
<feature type="binding site" evidence="6">
    <location>
        <position position="301"/>
    </location>
    <ligand>
        <name>Zn(2+)</name>
        <dbReference type="ChEBI" id="CHEBI:29105"/>
    </ligand>
</feature>
<dbReference type="InterPro" id="IPR029035">
    <property type="entry name" value="DHS-like_NAD/FAD-binding_dom"/>
</dbReference>
<dbReference type="PANTHER" id="PTHR11085">
    <property type="entry name" value="NAD-DEPENDENT PROTEIN DEACYLASE SIRTUIN-5, MITOCHONDRIAL-RELATED"/>
    <property type="match status" value="1"/>
</dbReference>
<dbReference type="InterPro" id="IPR050134">
    <property type="entry name" value="NAD-dep_sirtuin_deacylases"/>
</dbReference>
<feature type="compositionally biased region" description="Low complexity" evidence="7">
    <location>
        <begin position="14"/>
        <end position="25"/>
    </location>
</feature>
<evidence type="ECO:0000256" key="6">
    <source>
        <dbReference type="PROSITE-ProRule" id="PRU00236"/>
    </source>
</evidence>
<reference evidence="9" key="1">
    <citation type="submission" date="2013-04" db="EMBL/GenBank/DDBJ databases">
        <title>The Genome Sequence of Fonticula alba ATCC 38817.</title>
        <authorList>
            <consortium name="The Broad Institute Genomics Platform"/>
            <person name="Russ C."/>
            <person name="Cuomo C."/>
            <person name="Burger G."/>
            <person name="Gray M.W."/>
            <person name="Holland P.W.H."/>
            <person name="King N."/>
            <person name="Lang F.B.F."/>
            <person name="Roger A.J."/>
            <person name="Ruiz-Trillo I."/>
            <person name="Brown M."/>
            <person name="Walker B."/>
            <person name="Young S."/>
            <person name="Zeng Q."/>
            <person name="Gargeya S."/>
            <person name="Fitzgerald M."/>
            <person name="Haas B."/>
            <person name="Abouelleil A."/>
            <person name="Allen A.W."/>
            <person name="Alvarado L."/>
            <person name="Arachchi H.M."/>
            <person name="Berlin A.M."/>
            <person name="Chapman S.B."/>
            <person name="Gainer-Dewar J."/>
            <person name="Goldberg J."/>
            <person name="Griggs A."/>
            <person name="Gujja S."/>
            <person name="Hansen M."/>
            <person name="Howarth C."/>
            <person name="Imamovic A."/>
            <person name="Ireland A."/>
            <person name="Larimer J."/>
            <person name="McCowan C."/>
            <person name="Murphy C."/>
            <person name="Pearson M."/>
            <person name="Poon T.W."/>
            <person name="Priest M."/>
            <person name="Roberts A."/>
            <person name="Saif S."/>
            <person name="Shea T."/>
            <person name="Sisk P."/>
            <person name="Sykes S."/>
            <person name="Wortman J."/>
            <person name="Nusbaum C."/>
            <person name="Birren B."/>
        </authorList>
    </citation>
    <scope>NUCLEOTIDE SEQUENCE [LARGE SCALE GENOMIC DNA]</scope>
    <source>
        <strain evidence="9">ATCC 38817</strain>
    </source>
</reference>
<evidence type="ECO:0000256" key="5">
    <source>
        <dbReference type="ARBA" id="ARBA00023027"/>
    </source>
</evidence>
<evidence type="ECO:0000313" key="10">
    <source>
        <dbReference type="Proteomes" id="UP000030693"/>
    </source>
</evidence>
<feature type="region of interest" description="Disordered" evidence="7">
    <location>
        <begin position="1"/>
        <end position="95"/>
    </location>
</feature>